<dbReference type="NCBIfam" id="TIGR01768">
    <property type="entry name" value="GGGP-family"/>
    <property type="match status" value="1"/>
</dbReference>
<dbReference type="SUPFAM" id="SSF51395">
    <property type="entry name" value="FMN-linked oxidoreductases"/>
    <property type="match status" value="1"/>
</dbReference>
<keyword evidence="3" id="KW-0479">Metal-binding</keyword>
<keyword evidence="9" id="KW-1185">Reference proteome</keyword>
<reference evidence="8 9" key="1">
    <citation type="submission" date="2021-05" db="EMBL/GenBank/DDBJ databases">
        <title>A Polyphasic approach of four new species of the genus Ohtaekwangia: Ohtaekwangia histidinii sp. nov., Ohtaekwangia cretensis sp. nov., Ohtaekwangia indiensis sp. nov., Ohtaekwangia reichenbachii sp. nov. from diverse environment.</title>
        <authorList>
            <person name="Octaviana S."/>
        </authorList>
    </citation>
    <scope>NUCLEOTIDE SEQUENCE [LARGE SCALE GENOMIC DNA]</scope>
    <source>
        <strain evidence="8 9">PWU37</strain>
    </source>
</reference>
<evidence type="ECO:0000256" key="4">
    <source>
        <dbReference type="ARBA" id="ARBA00022842"/>
    </source>
</evidence>
<feature type="non-terminal residue" evidence="8">
    <location>
        <position position="1"/>
    </location>
</feature>
<protein>
    <submittedName>
        <fullName evidence="8">Geranylgeranylglyceryl/heptaprenylglyceryl phosphate synthase</fullName>
    </submittedName>
</protein>
<evidence type="ECO:0000256" key="7">
    <source>
        <dbReference type="ARBA" id="ARBA00023264"/>
    </source>
</evidence>
<evidence type="ECO:0000256" key="6">
    <source>
        <dbReference type="ARBA" id="ARBA00023209"/>
    </source>
</evidence>
<keyword evidence="7" id="KW-1208">Phospholipid metabolism</keyword>
<dbReference type="Proteomes" id="UP001319180">
    <property type="component" value="Unassembled WGS sequence"/>
</dbReference>
<dbReference type="RefSeq" id="WP_254090472.1">
    <property type="nucleotide sequence ID" value="NZ_JAHESC010000014.1"/>
</dbReference>
<organism evidence="8 9">
    <name type="scientific">Dawidia soli</name>
    <dbReference type="NCBI Taxonomy" id="2782352"/>
    <lineage>
        <taxon>Bacteria</taxon>
        <taxon>Pseudomonadati</taxon>
        <taxon>Bacteroidota</taxon>
        <taxon>Cytophagia</taxon>
        <taxon>Cytophagales</taxon>
        <taxon>Chryseotaleaceae</taxon>
        <taxon>Dawidia</taxon>
    </lineage>
</organism>
<keyword evidence="5" id="KW-0443">Lipid metabolism</keyword>
<dbReference type="GO" id="GO:0046872">
    <property type="term" value="F:metal ion binding"/>
    <property type="evidence" value="ECO:0007669"/>
    <property type="project" value="UniProtKB-KW"/>
</dbReference>
<sequence>SWARRGVSEPVKDHVKIPVVLFPGNSMQIEPTADALLFLSLISGRNPELLIGQHVVAAPIIRNTKLEVIPTGYMLVNSGRITSAAYISNTMPIPDDKYSLAAATAMAGEMLGLQALYMDAGSGAEKEISAKMIATVRKAIQIPLIVGGGINTSQKALRALEAGADMVVIGNALEKDPELLIGIADKVYEWNQG</sequence>
<dbReference type="EMBL" id="JAHESC010000014">
    <property type="protein sequence ID" value="MBT1687242.1"/>
    <property type="molecule type" value="Genomic_DNA"/>
</dbReference>
<dbReference type="Pfam" id="PF01884">
    <property type="entry name" value="PcrB"/>
    <property type="match status" value="1"/>
</dbReference>
<evidence type="ECO:0000256" key="1">
    <source>
        <dbReference type="ARBA" id="ARBA00022516"/>
    </source>
</evidence>
<name>A0AAP2D950_9BACT</name>
<gene>
    <name evidence="8" type="ORF">KK078_11775</name>
</gene>
<dbReference type="Gene3D" id="3.20.20.390">
    <property type="entry name" value="FMN-linked oxidoreductases"/>
    <property type="match status" value="1"/>
</dbReference>
<proteinExistence type="predicted"/>
<dbReference type="InterPro" id="IPR038597">
    <property type="entry name" value="GGGP/HepGP_synthase_sf"/>
</dbReference>
<evidence type="ECO:0000256" key="2">
    <source>
        <dbReference type="ARBA" id="ARBA00022679"/>
    </source>
</evidence>
<keyword evidence="2" id="KW-0808">Transferase</keyword>
<dbReference type="AlphaFoldDB" id="A0AAP2D950"/>
<keyword evidence="4" id="KW-0460">Magnesium</keyword>
<dbReference type="GO" id="GO:0016765">
    <property type="term" value="F:transferase activity, transferring alkyl or aryl (other than methyl) groups"/>
    <property type="evidence" value="ECO:0007669"/>
    <property type="project" value="InterPro"/>
</dbReference>
<keyword evidence="6" id="KW-0594">Phospholipid biosynthesis</keyword>
<accession>A0AAP2D950</accession>
<comment type="caution">
    <text evidence="8">The sequence shown here is derived from an EMBL/GenBank/DDBJ whole genome shotgun (WGS) entry which is preliminary data.</text>
</comment>
<evidence type="ECO:0000313" key="8">
    <source>
        <dbReference type="EMBL" id="MBT1687242.1"/>
    </source>
</evidence>
<evidence type="ECO:0000256" key="3">
    <source>
        <dbReference type="ARBA" id="ARBA00022723"/>
    </source>
</evidence>
<dbReference type="GO" id="GO:0008654">
    <property type="term" value="P:phospholipid biosynthetic process"/>
    <property type="evidence" value="ECO:0007669"/>
    <property type="project" value="UniProtKB-KW"/>
</dbReference>
<evidence type="ECO:0000313" key="9">
    <source>
        <dbReference type="Proteomes" id="UP001319180"/>
    </source>
</evidence>
<keyword evidence="1" id="KW-0444">Lipid biosynthesis</keyword>
<dbReference type="InterPro" id="IPR008205">
    <property type="entry name" value="GGGP_HepGP_synthase"/>
</dbReference>
<evidence type="ECO:0000256" key="5">
    <source>
        <dbReference type="ARBA" id="ARBA00023098"/>
    </source>
</evidence>